<dbReference type="PANTHER" id="PTHR38032">
    <property type="entry name" value="POLYMERASE-RELATED"/>
    <property type="match status" value="1"/>
</dbReference>
<dbReference type="InterPro" id="IPR046866">
    <property type="entry name" value="FapA_N"/>
</dbReference>
<dbReference type="InterPro" id="IPR046865">
    <property type="entry name" value="FapA_b_solenoid"/>
</dbReference>
<evidence type="ECO:0000313" key="4">
    <source>
        <dbReference type="EMBL" id="RLQ98288.1"/>
    </source>
</evidence>
<dbReference type="PANTHER" id="PTHR38032:SF1">
    <property type="entry name" value="RNA-BINDING PROTEIN KHPB N-TERMINAL DOMAIN-CONTAINING PROTEIN"/>
    <property type="match status" value="1"/>
</dbReference>
<sequence length="514" mass="56508">MKIHHNDYFSIDTINNDVLITVQKTGYPLSAFNNVLMEFPRIALEDFLSLKTAITKADCTQQRIGSLKEEAECWIEEDEMIASIQVNMTEKDYIEKKESIQTKINEMLAAKGVVFGIMEEAIAGLSPMKKIIAAKGKDAVQGSNASISYKERPERKPTITAEGKADYFDMNFLTEVKEGDCLGKKTRPTKGESGKTVIGREIPGPSGKDQEFVYDKKTIELIDEGENSYLIAKVNGVLEFINGKISVGPHLIIEGDVGYETGNIEFDGTVTIKGTVQRGFSVKASKDIAVHGELGISGCDLIESYDGDVFIKGGLFGSGISKVVAAHNIFIKHAHESTMVAGEDIRIGYSGIGCMIIGKNVLADHKKGKIIGGVIEAEGKVISGTIGNKTEMKTNIIVKGFDRSEVISKVKDYRNRQKKAELALKDARNELARAAKTGAHSLHKLISEIADEMEQNNREIKSLLSLLDTKGEGEITAFHGMFPQTYIQIKSARKLIKMMTRGTVYLKEHSLNFL</sequence>
<evidence type="ECO:0000259" key="3">
    <source>
        <dbReference type="Pfam" id="PF20250"/>
    </source>
</evidence>
<keyword evidence="1" id="KW-0175">Coiled coil</keyword>
<feature type="domain" description="Flagellar Assembly Protein A N-terminal region" evidence="3">
    <location>
        <begin position="74"/>
        <end position="242"/>
    </location>
</feature>
<feature type="coiled-coil region" evidence="1">
    <location>
        <begin position="410"/>
        <end position="470"/>
    </location>
</feature>
<dbReference type="InterPro" id="IPR005646">
    <property type="entry name" value="FapA"/>
</dbReference>
<dbReference type="Proteomes" id="UP000276770">
    <property type="component" value="Unassembled WGS sequence"/>
</dbReference>
<dbReference type="EMBL" id="RCVZ01000001">
    <property type="protein sequence ID" value="RLQ98288.1"/>
    <property type="molecule type" value="Genomic_DNA"/>
</dbReference>
<dbReference type="AlphaFoldDB" id="A0A3L7K5I9"/>
<name>A0A3L7K5I9_9BACI</name>
<keyword evidence="5" id="KW-1185">Reference proteome</keyword>
<proteinExistence type="predicted"/>
<dbReference type="RefSeq" id="WP_121678975.1">
    <property type="nucleotide sequence ID" value="NZ_RCVZ01000001.1"/>
</dbReference>
<organism evidence="4 5">
    <name type="scientific">Falsibacillus albus</name>
    <dbReference type="NCBI Taxonomy" id="2478915"/>
    <lineage>
        <taxon>Bacteria</taxon>
        <taxon>Bacillati</taxon>
        <taxon>Bacillota</taxon>
        <taxon>Bacilli</taxon>
        <taxon>Bacillales</taxon>
        <taxon>Bacillaceae</taxon>
        <taxon>Falsibacillus</taxon>
    </lineage>
</organism>
<reference evidence="4 5" key="1">
    <citation type="submission" date="2018-10" db="EMBL/GenBank/DDBJ databases">
        <title>Falsibacillus sp. genome draft.</title>
        <authorList>
            <person name="Shi S."/>
        </authorList>
    </citation>
    <scope>NUCLEOTIDE SEQUENCE [LARGE SCALE GENOMIC DNA]</scope>
    <source>
        <strain evidence="4 5">GY 10110</strain>
    </source>
</reference>
<accession>A0A3L7K5I9</accession>
<gene>
    <name evidence="4" type="ORF">D9X91_02575</name>
</gene>
<evidence type="ECO:0000313" key="5">
    <source>
        <dbReference type="Proteomes" id="UP000276770"/>
    </source>
</evidence>
<protein>
    <submittedName>
        <fullName evidence="4">DUF342 domain-containing protein</fullName>
    </submittedName>
</protein>
<dbReference type="Pfam" id="PF03961">
    <property type="entry name" value="FapA"/>
    <property type="match status" value="1"/>
</dbReference>
<comment type="caution">
    <text evidence="4">The sequence shown here is derived from an EMBL/GenBank/DDBJ whole genome shotgun (WGS) entry which is preliminary data.</text>
</comment>
<evidence type="ECO:0000256" key="2">
    <source>
        <dbReference type="SAM" id="MobiDB-lite"/>
    </source>
</evidence>
<dbReference type="Pfam" id="PF20250">
    <property type="entry name" value="FapA_N"/>
    <property type="match status" value="1"/>
</dbReference>
<feature type="region of interest" description="Disordered" evidence="2">
    <location>
        <begin position="183"/>
        <end position="202"/>
    </location>
</feature>
<dbReference type="OrthoDB" id="1279at2"/>
<feature type="compositionally biased region" description="Basic and acidic residues" evidence="2">
    <location>
        <begin position="183"/>
        <end position="193"/>
    </location>
</feature>
<evidence type="ECO:0000256" key="1">
    <source>
        <dbReference type="SAM" id="Coils"/>
    </source>
</evidence>